<dbReference type="PROSITE" id="PS00122">
    <property type="entry name" value="CARBOXYLESTERASE_B_1"/>
    <property type="match status" value="1"/>
</dbReference>
<dbReference type="PANTHER" id="PTHR43142:SF1">
    <property type="entry name" value="CARBOXYLIC ESTER HYDROLASE"/>
    <property type="match status" value="1"/>
</dbReference>
<keyword evidence="2" id="KW-0719">Serine esterase</keyword>
<evidence type="ECO:0000256" key="4">
    <source>
        <dbReference type="ARBA" id="ARBA00023180"/>
    </source>
</evidence>
<dbReference type="GO" id="GO:0052689">
    <property type="term" value="F:carboxylic ester hydrolase activity"/>
    <property type="evidence" value="ECO:0007669"/>
    <property type="project" value="UniProtKB-KW"/>
</dbReference>
<dbReference type="PANTHER" id="PTHR43142">
    <property type="entry name" value="CARBOXYLIC ESTER HYDROLASE"/>
    <property type="match status" value="1"/>
</dbReference>
<evidence type="ECO:0000256" key="3">
    <source>
        <dbReference type="ARBA" id="ARBA00022801"/>
    </source>
</evidence>
<dbReference type="Pfam" id="PF00135">
    <property type="entry name" value="COesterase"/>
    <property type="match status" value="2"/>
</dbReference>
<evidence type="ECO:0000256" key="2">
    <source>
        <dbReference type="ARBA" id="ARBA00022487"/>
    </source>
</evidence>
<feature type="domain" description="Carboxylesterase type B" evidence="6">
    <location>
        <begin position="9"/>
        <end position="196"/>
    </location>
</feature>
<protein>
    <recommendedName>
        <fullName evidence="5">Carboxylic ester hydrolase</fullName>
        <ecNumber evidence="5">3.1.1.-</ecNumber>
    </recommendedName>
</protein>
<dbReference type="OrthoDB" id="6627123at2759"/>
<organism evidence="7 8">
    <name type="scientific">Nezara viridula</name>
    <name type="common">Southern green stink bug</name>
    <name type="synonym">Cimex viridulus</name>
    <dbReference type="NCBI Taxonomy" id="85310"/>
    <lineage>
        <taxon>Eukaryota</taxon>
        <taxon>Metazoa</taxon>
        <taxon>Ecdysozoa</taxon>
        <taxon>Arthropoda</taxon>
        <taxon>Hexapoda</taxon>
        <taxon>Insecta</taxon>
        <taxon>Pterygota</taxon>
        <taxon>Neoptera</taxon>
        <taxon>Paraneoptera</taxon>
        <taxon>Hemiptera</taxon>
        <taxon>Heteroptera</taxon>
        <taxon>Panheteroptera</taxon>
        <taxon>Pentatomomorpha</taxon>
        <taxon>Pentatomoidea</taxon>
        <taxon>Pentatomidae</taxon>
        <taxon>Pentatominae</taxon>
        <taxon>Nezara</taxon>
    </lineage>
</organism>
<dbReference type="SUPFAM" id="SSF53474">
    <property type="entry name" value="alpha/beta-Hydrolases"/>
    <property type="match status" value="1"/>
</dbReference>
<dbReference type="EMBL" id="OV725080">
    <property type="protein sequence ID" value="CAH1398676.1"/>
    <property type="molecule type" value="Genomic_DNA"/>
</dbReference>
<keyword evidence="8" id="KW-1185">Reference proteome</keyword>
<name>A0A9P0HBE3_NEZVI</name>
<keyword evidence="3 5" id="KW-0378">Hydrolase</keyword>
<proteinExistence type="inferred from homology"/>
<dbReference type="AlphaFoldDB" id="A0A9P0HBE3"/>
<reference evidence="7" key="1">
    <citation type="submission" date="2022-01" db="EMBL/GenBank/DDBJ databases">
        <authorList>
            <person name="King R."/>
        </authorList>
    </citation>
    <scope>NUCLEOTIDE SEQUENCE</scope>
</reference>
<feature type="domain" description="Carboxylesterase type B" evidence="6">
    <location>
        <begin position="199"/>
        <end position="288"/>
    </location>
</feature>
<gene>
    <name evidence="7" type="ORF">NEZAVI_LOCUS8280</name>
</gene>
<evidence type="ECO:0000313" key="7">
    <source>
        <dbReference type="EMBL" id="CAH1398676.1"/>
    </source>
</evidence>
<evidence type="ECO:0000259" key="6">
    <source>
        <dbReference type="Pfam" id="PF00135"/>
    </source>
</evidence>
<evidence type="ECO:0000313" key="8">
    <source>
        <dbReference type="Proteomes" id="UP001152798"/>
    </source>
</evidence>
<dbReference type="Gene3D" id="3.40.50.1820">
    <property type="entry name" value="alpha/beta hydrolase"/>
    <property type="match status" value="2"/>
</dbReference>
<dbReference type="Proteomes" id="UP001152798">
    <property type="component" value="Chromosome 4"/>
</dbReference>
<sequence>MYQRRPTVFGVEDCLYLAVYTHDTKGKAPVLFHLHGGGFIAGNGPHKTDPRYLMDEDVVVVVVNYRVGIMGFLSFEDNVMPGNQGLKDQVMALRWVKNNIAKFGGDPNKVTLVGESAGAASVYHHTISPLSKGLFHRGIAESGSSYNMRCIMPPGMAKERAQKLAELVSCRKNNSKEATDCLLKKDAKELVGHMEDFRAYTDSWYTSGIFDAANKHTGDVYFYYFDYRGEFSFFPSGGNKTQYAIGASHTDEIIYLWHNKNFASNLKGEDLELSKKLVKIWTDFAKFG</sequence>
<evidence type="ECO:0000256" key="5">
    <source>
        <dbReference type="RuleBase" id="RU361235"/>
    </source>
</evidence>
<dbReference type="InterPro" id="IPR002018">
    <property type="entry name" value="CarbesteraseB"/>
</dbReference>
<evidence type="ECO:0000256" key="1">
    <source>
        <dbReference type="ARBA" id="ARBA00005964"/>
    </source>
</evidence>
<keyword evidence="4" id="KW-0325">Glycoprotein</keyword>
<dbReference type="EC" id="3.1.1.-" evidence="5"/>
<accession>A0A9P0HBE3</accession>
<comment type="similarity">
    <text evidence="1 5">Belongs to the type-B carboxylesterase/lipase family.</text>
</comment>
<dbReference type="InterPro" id="IPR029058">
    <property type="entry name" value="AB_hydrolase_fold"/>
</dbReference>
<dbReference type="InterPro" id="IPR019826">
    <property type="entry name" value="Carboxylesterase_B_AS"/>
</dbReference>